<evidence type="ECO:0000256" key="8">
    <source>
        <dbReference type="SAM" id="Phobius"/>
    </source>
</evidence>
<feature type="compositionally biased region" description="Low complexity" evidence="7">
    <location>
        <begin position="1"/>
        <end position="24"/>
    </location>
</feature>
<dbReference type="EMBL" id="QXGK01000002">
    <property type="protein sequence ID" value="RSX58355.1"/>
    <property type="molecule type" value="Genomic_DNA"/>
</dbReference>
<protein>
    <submittedName>
        <fullName evidence="9">Major Facilitator Superfamily</fullName>
    </submittedName>
</protein>
<feature type="transmembrane region" description="Helical" evidence="8">
    <location>
        <begin position="285"/>
        <end position="306"/>
    </location>
</feature>
<organism evidence="9 10">
    <name type="scientific">Bifidobacterium samirii</name>
    <dbReference type="NCBI Taxonomy" id="2306974"/>
    <lineage>
        <taxon>Bacteria</taxon>
        <taxon>Bacillati</taxon>
        <taxon>Actinomycetota</taxon>
        <taxon>Actinomycetes</taxon>
        <taxon>Bifidobacteriales</taxon>
        <taxon>Bifidobacteriaceae</taxon>
        <taxon>Bifidobacterium</taxon>
    </lineage>
</organism>
<feature type="transmembrane region" description="Helical" evidence="8">
    <location>
        <begin position="74"/>
        <end position="96"/>
    </location>
</feature>
<accession>A0A430FW59</accession>
<gene>
    <name evidence="9" type="ORF">D2E24_0233</name>
</gene>
<keyword evidence="2" id="KW-0813">Transport</keyword>
<dbReference type="InterPro" id="IPR011701">
    <property type="entry name" value="MFS"/>
</dbReference>
<dbReference type="OrthoDB" id="4965946at2"/>
<evidence type="ECO:0000256" key="4">
    <source>
        <dbReference type="ARBA" id="ARBA00022692"/>
    </source>
</evidence>
<keyword evidence="3" id="KW-1003">Cell membrane</keyword>
<dbReference type="AlphaFoldDB" id="A0A430FW59"/>
<comment type="caution">
    <text evidence="9">The sequence shown here is derived from an EMBL/GenBank/DDBJ whole genome shotgun (WGS) entry which is preliminary data.</text>
</comment>
<evidence type="ECO:0000256" key="3">
    <source>
        <dbReference type="ARBA" id="ARBA00022475"/>
    </source>
</evidence>
<evidence type="ECO:0000256" key="7">
    <source>
        <dbReference type="SAM" id="MobiDB-lite"/>
    </source>
</evidence>
<dbReference type="SUPFAM" id="SSF103473">
    <property type="entry name" value="MFS general substrate transporter"/>
    <property type="match status" value="1"/>
</dbReference>
<dbReference type="Gene3D" id="1.20.1250.20">
    <property type="entry name" value="MFS general substrate transporter like domains"/>
    <property type="match status" value="1"/>
</dbReference>
<comment type="subcellular location">
    <subcellularLocation>
        <location evidence="1">Cell inner membrane</location>
        <topology evidence="1">Multi-pass membrane protein</topology>
    </subcellularLocation>
</comment>
<dbReference type="InterPro" id="IPR036259">
    <property type="entry name" value="MFS_trans_sf"/>
</dbReference>
<dbReference type="PANTHER" id="PTHR23513:SF9">
    <property type="entry name" value="ENTEROBACTIN EXPORTER ENTS"/>
    <property type="match status" value="1"/>
</dbReference>
<name>A0A430FW59_9BIFI</name>
<keyword evidence="10" id="KW-1185">Reference proteome</keyword>
<evidence type="ECO:0000256" key="5">
    <source>
        <dbReference type="ARBA" id="ARBA00022989"/>
    </source>
</evidence>
<feature type="transmembrane region" description="Helical" evidence="8">
    <location>
        <begin position="373"/>
        <end position="398"/>
    </location>
</feature>
<feature type="transmembrane region" description="Helical" evidence="8">
    <location>
        <begin position="436"/>
        <end position="456"/>
    </location>
</feature>
<evidence type="ECO:0000256" key="6">
    <source>
        <dbReference type="ARBA" id="ARBA00023136"/>
    </source>
</evidence>
<feature type="transmembrane region" description="Helical" evidence="8">
    <location>
        <begin position="189"/>
        <end position="214"/>
    </location>
</feature>
<dbReference type="GO" id="GO:0005886">
    <property type="term" value="C:plasma membrane"/>
    <property type="evidence" value="ECO:0007669"/>
    <property type="project" value="UniProtKB-SubCell"/>
</dbReference>
<keyword evidence="6 8" id="KW-0472">Membrane</keyword>
<dbReference type="Proteomes" id="UP000287470">
    <property type="component" value="Unassembled WGS sequence"/>
</dbReference>
<evidence type="ECO:0000313" key="9">
    <source>
        <dbReference type="EMBL" id="RSX58355.1"/>
    </source>
</evidence>
<dbReference type="GO" id="GO:0022857">
    <property type="term" value="F:transmembrane transporter activity"/>
    <property type="evidence" value="ECO:0007669"/>
    <property type="project" value="InterPro"/>
</dbReference>
<feature type="transmembrane region" description="Helical" evidence="8">
    <location>
        <begin position="108"/>
        <end position="141"/>
    </location>
</feature>
<feature type="region of interest" description="Disordered" evidence="7">
    <location>
        <begin position="221"/>
        <end position="261"/>
    </location>
</feature>
<keyword evidence="4 8" id="KW-0812">Transmembrane</keyword>
<evidence type="ECO:0000313" key="10">
    <source>
        <dbReference type="Proteomes" id="UP000287470"/>
    </source>
</evidence>
<feature type="transmembrane region" description="Helical" evidence="8">
    <location>
        <begin position="347"/>
        <end position="367"/>
    </location>
</feature>
<proteinExistence type="predicted"/>
<dbReference type="Pfam" id="PF07690">
    <property type="entry name" value="MFS_1"/>
    <property type="match status" value="1"/>
</dbReference>
<dbReference type="RefSeq" id="WP_125967518.1">
    <property type="nucleotide sequence ID" value="NZ_QXGK01000002.1"/>
</dbReference>
<feature type="transmembrane region" description="Helical" evidence="8">
    <location>
        <begin position="318"/>
        <end position="340"/>
    </location>
</feature>
<sequence>MTASSTSSAPSSSSIQSTTQSADADTPTAARASLWRNGRYRAWFAADTASAVGAAMKGFAISLTAFALSGSLPAAGWLGTAAVIVSQVAQTVGGTLVDRHERRRLVIVNALCGVVLWGAAAALMTAGLITFPLFAAIALAASTVNGLLGNATDAMLRSLLPIEDYPRAQALNQGRDSVVALAGSPLGGMLYAVAAWMPFAAASLLYAVSGAAAIRMQRDDPRRAGLPDSRPTASCDRAPSGAPDSGTPDSGTPTDEEAPAPTAARTSFLADFLDGWRWTLRRRTLMLMCVIVALLNFGVNGVLATIELQLVGDGVVPVRIGFVSTAIGGGMLAGAALAGLIADRVPVGRGLIVTSALCLAALAPMMATHAYPAILASTIALALPMPTMNALLVGFVFAKVPADMQGRVGSASDLLSMLPTLFCSAIVGSLLPAVGFRTTTGVFLAALACNLAIVLADRSVRRIPAADRWPQVDL</sequence>
<reference evidence="9 10" key="1">
    <citation type="submission" date="2018-09" db="EMBL/GenBank/DDBJ databases">
        <title>Characterization of the phylogenetic diversity of five novel species belonging to the genus Bifidobacterium.</title>
        <authorList>
            <person name="Lugli G.A."/>
            <person name="Duranti S."/>
            <person name="Milani C."/>
        </authorList>
    </citation>
    <scope>NUCLEOTIDE SEQUENCE [LARGE SCALE GENOMIC DNA]</scope>
    <source>
        <strain evidence="9 10">2033B</strain>
    </source>
</reference>
<feature type="transmembrane region" description="Helical" evidence="8">
    <location>
        <begin position="410"/>
        <end position="430"/>
    </location>
</feature>
<evidence type="ECO:0000256" key="2">
    <source>
        <dbReference type="ARBA" id="ARBA00022448"/>
    </source>
</evidence>
<keyword evidence="5 8" id="KW-1133">Transmembrane helix</keyword>
<dbReference type="PANTHER" id="PTHR23513">
    <property type="entry name" value="INTEGRAL MEMBRANE EFFLUX PROTEIN-RELATED"/>
    <property type="match status" value="1"/>
</dbReference>
<evidence type="ECO:0000256" key="1">
    <source>
        <dbReference type="ARBA" id="ARBA00004429"/>
    </source>
</evidence>
<feature type="region of interest" description="Disordered" evidence="7">
    <location>
        <begin position="1"/>
        <end position="28"/>
    </location>
</feature>